<dbReference type="RefSeq" id="WP_064983501.1">
    <property type="nucleotide sequence ID" value="NZ_CP033507.1"/>
</dbReference>
<comment type="caution">
    <text evidence="1">The sequence shown here is derived from an EMBL/GenBank/DDBJ whole genome shotgun (WGS) entry which is preliminary data.</text>
</comment>
<sequence>MRAVGVIAAFGLALSATGAAARDLFVDNLAGYTIESRVLDAPNCEGPAIPDGMLKTFEQGLCVFHRPARSPADSQRAANLMREAQTRGLPPVHQQLAGLISGLANCAEATRHLDAYRASGNQSRMEQTLFCRDRRHSQADLNAIEWNHALFEYADGLASNRTLDQRLAEMSVCQAGPLSADFDAQCGLISNLSDTEIDAFADGAAGKVIESYFASVESPITAMFSRKLKRAEGLVQSSRAGIDDINAGADTVNKEYAALNQVYEAARDTKMGPIYNAYREAILRATSILDEFDRWKGGLFITSENINLMPKITERSGEIAGEKTRVDGLAFEAKASALVGDIKRIINADAENRAAVAAFCRIYFCELTNRRAMADVIRTCRRPALANNPLCVGQNGQITNGTLTVDFQGPHSITVKALCQSAGLDPLMTEVNMDPARAASCLSELR</sequence>
<organism evidence="1 2">
    <name type="scientific">Mesorhizobium jarvisii</name>
    <dbReference type="NCBI Taxonomy" id="1777867"/>
    <lineage>
        <taxon>Bacteria</taxon>
        <taxon>Pseudomonadati</taxon>
        <taxon>Pseudomonadota</taxon>
        <taxon>Alphaproteobacteria</taxon>
        <taxon>Hyphomicrobiales</taxon>
        <taxon>Phyllobacteriaceae</taxon>
        <taxon>Mesorhizobium</taxon>
    </lineage>
</organism>
<accession>A0A6M7TMW6</accession>
<gene>
    <name evidence="1" type="ORF">D3242_03235</name>
</gene>
<protein>
    <submittedName>
        <fullName evidence="1">Uncharacterized protein</fullName>
    </submittedName>
</protein>
<keyword evidence="2" id="KW-1185">Reference proteome</keyword>
<name>A0A6M7TMW6_9HYPH</name>
<evidence type="ECO:0000313" key="1">
    <source>
        <dbReference type="EMBL" id="RJT38248.1"/>
    </source>
</evidence>
<dbReference type="Proteomes" id="UP000275530">
    <property type="component" value="Unassembled WGS sequence"/>
</dbReference>
<proteinExistence type="predicted"/>
<dbReference type="EMBL" id="QZXA01000001">
    <property type="protein sequence ID" value="RJT38248.1"/>
    <property type="molecule type" value="Genomic_DNA"/>
</dbReference>
<reference evidence="1 2" key="1">
    <citation type="submission" date="2018-09" db="EMBL/GenBank/DDBJ databases">
        <title>Mesorhizobium carmichaelinearum sp. nov. isolated from Carmichaelinea spp. root nodules in New Zealand.</title>
        <authorList>
            <person name="De Meyer S.E."/>
        </authorList>
    </citation>
    <scope>NUCLEOTIDE SEQUENCE [LARGE SCALE GENOMIC DNA]</scope>
    <source>
        <strain evidence="1 2">LMG 28313</strain>
    </source>
</reference>
<evidence type="ECO:0000313" key="2">
    <source>
        <dbReference type="Proteomes" id="UP000275530"/>
    </source>
</evidence>
<dbReference type="AlphaFoldDB" id="A0A6M7TMW6"/>